<dbReference type="EMBL" id="JACEIK010002563">
    <property type="protein sequence ID" value="MCD9637822.1"/>
    <property type="molecule type" value="Genomic_DNA"/>
</dbReference>
<organism evidence="1 2">
    <name type="scientific">Datura stramonium</name>
    <name type="common">Jimsonweed</name>
    <name type="synonym">Common thornapple</name>
    <dbReference type="NCBI Taxonomy" id="4076"/>
    <lineage>
        <taxon>Eukaryota</taxon>
        <taxon>Viridiplantae</taxon>
        <taxon>Streptophyta</taxon>
        <taxon>Embryophyta</taxon>
        <taxon>Tracheophyta</taxon>
        <taxon>Spermatophyta</taxon>
        <taxon>Magnoliopsida</taxon>
        <taxon>eudicotyledons</taxon>
        <taxon>Gunneridae</taxon>
        <taxon>Pentapetalae</taxon>
        <taxon>asterids</taxon>
        <taxon>lamiids</taxon>
        <taxon>Solanales</taxon>
        <taxon>Solanaceae</taxon>
        <taxon>Solanoideae</taxon>
        <taxon>Datureae</taxon>
        <taxon>Datura</taxon>
    </lineage>
</organism>
<proteinExistence type="predicted"/>
<name>A0ABS8UUJ2_DATST</name>
<sequence>MDGHDDQSSVTMSCPVPCVHWNNFVHFLIPFITTRQDGSSFSLTSHDFYSLPQNPNWTFSDPHTPTRQNELSLGVMSDGLTHGSWEEKCQVSGRWLPCSK</sequence>
<evidence type="ECO:0000313" key="2">
    <source>
        <dbReference type="Proteomes" id="UP000823775"/>
    </source>
</evidence>
<keyword evidence="2" id="KW-1185">Reference proteome</keyword>
<evidence type="ECO:0000313" key="1">
    <source>
        <dbReference type="EMBL" id="MCD9637822.1"/>
    </source>
</evidence>
<reference evidence="1 2" key="1">
    <citation type="journal article" date="2021" name="BMC Genomics">
        <title>Datura genome reveals duplications of psychoactive alkaloid biosynthetic genes and high mutation rate following tissue culture.</title>
        <authorList>
            <person name="Rajewski A."/>
            <person name="Carter-House D."/>
            <person name="Stajich J."/>
            <person name="Litt A."/>
        </authorList>
    </citation>
    <scope>NUCLEOTIDE SEQUENCE [LARGE SCALE GENOMIC DNA]</scope>
    <source>
        <strain evidence="1">AR-01</strain>
    </source>
</reference>
<protein>
    <submittedName>
        <fullName evidence="1">Uncharacterized protein</fullName>
    </submittedName>
</protein>
<dbReference type="Proteomes" id="UP000823775">
    <property type="component" value="Unassembled WGS sequence"/>
</dbReference>
<accession>A0ABS8UUJ2</accession>
<gene>
    <name evidence="1" type="ORF">HAX54_021326</name>
</gene>
<comment type="caution">
    <text evidence="1">The sequence shown here is derived from an EMBL/GenBank/DDBJ whole genome shotgun (WGS) entry which is preliminary data.</text>
</comment>